<sequence length="338" mass="36403">MVMFVLAAWPAGADSLRMRVIGGLPSVSQYTDHEEPFWRRIVPELTGGRLLPEIIPFPATGIGGQEMLPMIRSGAIPFGTAILPVIGANEPEFEALDLPLLNPTLAELRRTVAAFRPFLTEALRLRYDAELLAIYTYPAQVLWCARPFSSLSDLRGRRVRTSAAAQADLVTALGGTPVVTPFGEVVRAVRSTAVECAITGTLSGMQIGLHEVTTHVHSMAINWGVSLFAANTRALQALPEDLRNILRTGLADLERRIWEAADRETALGLACAAGGAGCGPGRQGTLTLVPQQPADVPARRELLREVVLERWIDRCGADCAEIWNGTIGSSAGLPIVTR</sequence>
<organism evidence="2 3">
    <name type="scientific">Sabulicella glaciei</name>
    <dbReference type="NCBI Taxonomy" id="2984948"/>
    <lineage>
        <taxon>Bacteria</taxon>
        <taxon>Pseudomonadati</taxon>
        <taxon>Pseudomonadota</taxon>
        <taxon>Alphaproteobacteria</taxon>
        <taxon>Acetobacterales</taxon>
        <taxon>Acetobacteraceae</taxon>
        <taxon>Sabulicella</taxon>
    </lineage>
</organism>
<dbReference type="EMBL" id="JAPFQI010000008">
    <property type="protein sequence ID" value="MCW8086265.1"/>
    <property type="molecule type" value="Genomic_DNA"/>
</dbReference>
<name>A0ABT3NVS6_9PROT</name>
<evidence type="ECO:0000313" key="3">
    <source>
        <dbReference type="Proteomes" id="UP001526430"/>
    </source>
</evidence>
<dbReference type="Pfam" id="PF03480">
    <property type="entry name" value="DctP"/>
    <property type="match status" value="1"/>
</dbReference>
<keyword evidence="3" id="KW-1185">Reference proteome</keyword>
<evidence type="ECO:0000313" key="2">
    <source>
        <dbReference type="EMBL" id="MCW8086265.1"/>
    </source>
</evidence>
<keyword evidence="1" id="KW-0732">Signal</keyword>
<comment type="caution">
    <text evidence="2">The sequence shown here is derived from an EMBL/GenBank/DDBJ whole genome shotgun (WGS) entry which is preliminary data.</text>
</comment>
<proteinExistence type="predicted"/>
<protein>
    <submittedName>
        <fullName evidence="2">TRAP transporter substrate-binding protein</fullName>
    </submittedName>
</protein>
<evidence type="ECO:0000256" key="1">
    <source>
        <dbReference type="ARBA" id="ARBA00022729"/>
    </source>
</evidence>
<dbReference type="Gene3D" id="3.40.190.170">
    <property type="entry name" value="Bacterial extracellular solute-binding protein, family 7"/>
    <property type="match status" value="1"/>
</dbReference>
<dbReference type="InterPro" id="IPR038404">
    <property type="entry name" value="TRAP_DctP_sf"/>
</dbReference>
<dbReference type="PANTHER" id="PTHR33376:SF4">
    <property type="entry name" value="SIALIC ACID-BINDING PERIPLASMIC PROTEIN SIAP"/>
    <property type="match status" value="1"/>
</dbReference>
<gene>
    <name evidence="2" type="ORF">OF850_11550</name>
</gene>
<dbReference type="NCBIfam" id="NF037995">
    <property type="entry name" value="TRAP_S1"/>
    <property type="match status" value="1"/>
</dbReference>
<dbReference type="RefSeq" id="WP_301590262.1">
    <property type="nucleotide sequence ID" value="NZ_JAPFQI010000008.1"/>
</dbReference>
<dbReference type="PANTHER" id="PTHR33376">
    <property type="match status" value="1"/>
</dbReference>
<dbReference type="InterPro" id="IPR018389">
    <property type="entry name" value="DctP_fam"/>
</dbReference>
<accession>A0ABT3NVS6</accession>
<reference evidence="2 3" key="1">
    <citation type="submission" date="2022-10" db="EMBL/GenBank/DDBJ databases">
        <title>Roseococcus glaciei nov., sp. nov., isolated from glacier.</title>
        <authorList>
            <person name="Liu Q."/>
            <person name="Xin Y.-H."/>
        </authorList>
    </citation>
    <scope>NUCLEOTIDE SEQUENCE [LARGE SCALE GENOMIC DNA]</scope>
    <source>
        <strain evidence="2 3">MDT2-1-1</strain>
    </source>
</reference>
<dbReference type="CDD" id="cd13602">
    <property type="entry name" value="PBP2_TRAP_BpDctp6_7"/>
    <property type="match status" value="1"/>
</dbReference>
<dbReference type="Proteomes" id="UP001526430">
    <property type="component" value="Unassembled WGS sequence"/>
</dbReference>